<gene>
    <name evidence="2" type="ORF">HLUCCA11_20825</name>
</gene>
<proteinExistence type="predicted"/>
<dbReference type="InterPro" id="IPR021262">
    <property type="entry name" value="DUF2839"/>
</dbReference>
<evidence type="ECO:0000256" key="1">
    <source>
        <dbReference type="SAM" id="Phobius"/>
    </source>
</evidence>
<comment type="caution">
    <text evidence="2">The sequence shown here is derived from an EMBL/GenBank/DDBJ whole genome shotgun (WGS) entry which is preliminary data.</text>
</comment>
<feature type="transmembrane region" description="Helical" evidence="1">
    <location>
        <begin position="43"/>
        <end position="69"/>
    </location>
</feature>
<evidence type="ECO:0008006" key="4">
    <source>
        <dbReference type="Google" id="ProtNLM"/>
    </source>
</evidence>
<keyword evidence="1" id="KW-1133">Transmembrane helix</keyword>
<keyword evidence="1" id="KW-0472">Membrane</keyword>
<dbReference type="Pfam" id="PF10999">
    <property type="entry name" value="DUF2839"/>
    <property type="match status" value="1"/>
</dbReference>
<protein>
    <recommendedName>
        <fullName evidence="4">DUF2839 domain-containing protein</fullName>
    </recommendedName>
</protein>
<dbReference type="Proteomes" id="UP000050465">
    <property type="component" value="Unassembled WGS sequence"/>
</dbReference>
<evidence type="ECO:0000313" key="3">
    <source>
        <dbReference type="Proteomes" id="UP000050465"/>
    </source>
</evidence>
<keyword evidence="1" id="KW-0812">Transmembrane</keyword>
<organism evidence="2 3">
    <name type="scientific">Phormidesmis priestleyi Ana</name>
    <dbReference type="NCBI Taxonomy" id="1666911"/>
    <lineage>
        <taxon>Bacteria</taxon>
        <taxon>Bacillati</taxon>
        <taxon>Cyanobacteriota</taxon>
        <taxon>Cyanophyceae</taxon>
        <taxon>Leptolyngbyales</taxon>
        <taxon>Leptolyngbyaceae</taxon>
        <taxon>Phormidesmis</taxon>
    </lineage>
</organism>
<accession>A0A0P7ZRS4</accession>
<name>A0A0P7ZRS4_9CYAN</name>
<reference evidence="2 3" key="1">
    <citation type="submission" date="2015-09" db="EMBL/GenBank/DDBJ databases">
        <title>Identification and resolution of microdiversity through metagenomic sequencing of parallel consortia.</title>
        <authorList>
            <person name="Nelson W.C."/>
            <person name="Romine M.F."/>
            <person name="Lindemann S.R."/>
        </authorList>
    </citation>
    <scope>NUCLEOTIDE SEQUENCE [LARGE SCALE GENOMIC DNA]</scope>
    <source>
        <strain evidence="2">Ana</strain>
    </source>
</reference>
<dbReference type="AlphaFoldDB" id="A0A0P7ZRS4"/>
<sequence>MGESNRRKKALGEDYGKPEPFMRGLPISKETANQFVSWTTKGAWAGIILMIVAWLTIRFIGPGFGWWTISN</sequence>
<dbReference type="STRING" id="1666911.HLUCCA11_20825"/>
<evidence type="ECO:0000313" key="2">
    <source>
        <dbReference type="EMBL" id="KPQ32720.1"/>
    </source>
</evidence>
<dbReference type="EMBL" id="LJZR01000048">
    <property type="protein sequence ID" value="KPQ32720.1"/>
    <property type="molecule type" value="Genomic_DNA"/>
</dbReference>